<feature type="compositionally biased region" description="Acidic residues" evidence="1">
    <location>
        <begin position="338"/>
        <end position="352"/>
    </location>
</feature>
<dbReference type="Proteomes" id="UP000516437">
    <property type="component" value="Chromosome 3"/>
</dbReference>
<evidence type="ECO:0000256" key="2">
    <source>
        <dbReference type="SAM" id="Phobius"/>
    </source>
</evidence>
<sequence length="600" mass="66975">MASSSNLHQQQDPLIVVIDQKQDPFVSAIDQQQNPLHSPIDENQDPFVTCIDQPDDSFVTHINNIFSSPEFDAPICVFKVPNSVSVSNPDAYSPQVVGLGPFHHHRSDLGSMQMYKLTIAKRILKGFRSCIEFQELIHELARLMPSIRACYQIYLSLSDCRIACIMAIDSLFLFGLLCRHGIAQDVRNSSYSLRGLIDPGGTRLAQDGILRDMMMLENQIPMLVLKGSLSILLGKSSDPKHKDLPLIDIYLPRMLLAYCKALSPFDLPKDYSDSKALECLHLLDLLYDLIITPQKTSKEGAPEDKEKSESKARVMSPSSLCSRLMSPSFGRPRFMPKEEEEEEKKEEEEAEGGAESMATVTRIAAEGLNAAANLPIPPPVKKPIELVKGLSELPWSKLGLPSIWKVYVPAEVLVPTASDLCEVGVKFLSTEHITAIGFDPITRTFKLPVIKLNNIAEVVIRNLVAYEAMHKPESEPLIFARYVDLMNGIIETAEDVKVLKDQGILKCDKSIKDDKVVKIFTGMGKPVRVANAPELDKVIKDVNSHYNAIGKVKAHKFIKQWGLNVWHFRTLVAVILLLLLTALQTFCSVYDCNRLFHTSS</sequence>
<name>A0A6A1W0V0_9ROSI</name>
<feature type="transmembrane region" description="Helical" evidence="2">
    <location>
        <begin position="566"/>
        <end position="590"/>
    </location>
</feature>
<organism evidence="3 4">
    <name type="scientific">Morella rubra</name>
    <name type="common">Chinese bayberry</name>
    <dbReference type="NCBI Taxonomy" id="262757"/>
    <lineage>
        <taxon>Eukaryota</taxon>
        <taxon>Viridiplantae</taxon>
        <taxon>Streptophyta</taxon>
        <taxon>Embryophyta</taxon>
        <taxon>Tracheophyta</taxon>
        <taxon>Spermatophyta</taxon>
        <taxon>Magnoliopsida</taxon>
        <taxon>eudicotyledons</taxon>
        <taxon>Gunneridae</taxon>
        <taxon>Pentapetalae</taxon>
        <taxon>rosids</taxon>
        <taxon>fabids</taxon>
        <taxon>Fagales</taxon>
        <taxon>Myricaceae</taxon>
        <taxon>Morella</taxon>
    </lineage>
</organism>
<evidence type="ECO:0000256" key="1">
    <source>
        <dbReference type="SAM" id="MobiDB-lite"/>
    </source>
</evidence>
<dbReference type="PANTHER" id="PTHR31170">
    <property type="entry name" value="BNAC04G53230D PROTEIN"/>
    <property type="match status" value="1"/>
</dbReference>
<dbReference type="OrthoDB" id="1621957at2759"/>
<protein>
    <submittedName>
        <fullName evidence="3">Uncharacterized protein</fullName>
    </submittedName>
</protein>
<feature type="region of interest" description="Disordered" evidence="1">
    <location>
        <begin position="297"/>
        <end position="356"/>
    </location>
</feature>
<accession>A0A6A1W0V0</accession>
<dbReference type="EMBL" id="RXIC02000021">
    <property type="protein sequence ID" value="KAB1218821.1"/>
    <property type="molecule type" value="Genomic_DNA"/>
</dbReference>
<keyword evidence="2" id="KW-0472">Membrane</keyword>
<reference evidence="3 4" key="1">
    <citation type="journal article" date="2019" name="Plant Biotechnol. J.">
        <title>The red bayberry genome and genetic basis of sex determination.</title>
        <authorList>
            <person name="Jia H.M."/>
            <person name="Jia H.J."/>
            <person name="Cai Q.L."/>
            <person name="Wang Y."/>
            <person name="Zhao H.B."/>
            <person name="Yang W.F."/>
            <person name="Wang G.Y."/>
            <person name="Li Y.H."/>
            <person name="Zhan D.L."/>
            <person name="Shen Y.T."/>
            <person name="Niu Q.F."/>
            <person name="Chang L."/>
            <person name="Qiu J."/>
            <person name="Zhao L."/>
            <person name="Xie H.B."/>
            <person name="Fu W.Y."/>
            <person name="Jin J."/>
            <person name="Li X.W."/>
            <person name="Jiao Y."/>
            <person name="Zhou C.C."/>
            <person name="Tu T."/>
            <person name="Chai C.Y."/>
            <person name="Gao J.L."/>
            <person name="Fan L.J."/>
            <person name="van de Weg E."/>
            <person name="Wang J.Y."/>
            <person name="Gao Z.S."/>
        </authorList>
    </citation>
    <scope>NUCLEOTIDE SEQUENCE [LARGE SCALE GENOMIC DNA]</scope>
    <source>
        <tissue evidence="3">Leaves</tissue>
    </source>
</reference>
<comment type="caution">
    <text evidence="3">The sequence shown here is derived from an EMBL/GenBank/DDBJ whole genome shotgun (WGS) entry which is preliminary data.</text>
</comment>
<keyword evidence="2" id="KW-1133">Transmembrane helix</keyword>
<dbReference type="AlphaFoldDB" id="A0A6A1W0V0"/>
<evidence type="ECO:0000313" key="3">
    <source>
        <dbReference type="EMBL" id="KAB1218821.1"/>
    </source>
</evidence>
<keyword evidence="2" id="KW-0812">Transmembrane</keyword>
<dbReference type="PANTHER" id="PTHR31170:SF25">
    <property type="entry name" value="BNAA09G04570D PROTEIN"/>
    <property type="match status" value="1"/>
</dbReference>
<evidence type="ECO:0000313" key="4">
    <source>
        <dbReference type="Proteomes" id="UP000516437"/>
    </source>
</evidence>
<feature type="compositionally biased region" description="Basic and acidic residues" evidence="1">
    <location>
        <begin position="297"/>
        <end position="312"/>
    </location>
</feature>
<dbReference type="InterPro" id="IPR004158">
    <property type="entry name" value="DUF247_pln"/>
</dbReference>
<gene>
    <name evidence="3" type="ORF">CJ030_MR3G007320</name>
</gene>
<keyword evidence="4" id="KW-1185">Reference proteome</keyword>
<dbReference type="Pfam" id="PF03140">
    <property type="entry name" value="DUF247"/>
    <property type="match status" value="1"/>
</dbReference>
<proteinExistence type="predicted"/>